<organism evidence="1 2">
    <name type="scientific">Bradyrhizobium diazoefficiens</name>
    <dbReference type="NCBI Taxonomy" id="1355477"/>
    <lineage>
        <taxon>Bacteria</taxon>
        <taxon>Pseudomonadati</taxon>
        <taxon>Pseudomonadota</taxon>
        <taxon>Alphaproteobacteria</taxon>
        <taxon>Hyphomicrobiales</taxon>
        <taxon>Nitrobacteraceae</taxon>
        <taxon>Bradyrhizobium</taxon>
    </lineage>
</organism>
<reference evidence="1 2" key="1">
    <citation type="submission" date="2014-11" db="EMBL/GenBank/DDBJ databases">
        <title>Symbiosis island explosion on the genome of extra-slow-growing strains of soybean bradyrhizobia with massive insertion sequences.</title>
        <authorList>
            <person name="Iida T."/>
            <person name="Minamisawa K."/>
        </authorList>
    </citation>
    <scope>NUCLEOTIDE SEQUENCE [LARGE SCALE GENOMIC DNA]</scope>
    <source>
        <strain evidence="1 2">NK6</strain>
    </source>
</reference>
<name>A0A0E4BPP5_9BRAD</name>
<evidence type="ECO:0000313" key="2">
    <source>
        <dbReference type="Proteomes" id="UP000063308"/>
    </source>
</evidence>
<sequence>MCPVVTTLTSEYKKAKERPERIAEAAGGPPNGPELEIGQCAACFWVRAEIASLEARKRILAYEFAIGSPVEESR</sequence>
<gene>
    <name evidence="1" type="ORF">NK6_3869</name>
</gene>
<protein>
    <submittedName>
        <fullName evidence="1">Uncharacterized protein</fullName>
    </submittedName>
</protein>
<evidence type="ECO:0000313" key="1">
    <source>
        <dbReference type="EMBL" id="BAR57042.1"/>
    </source>
</evidence>
<dbReference type="EMBL" id="AP014685">
    <property type="protein sequence ID" value="BAR57042.1"/>
    <property type="molecule type" value="Genomic_DNA"/>
</dbReference>
<accession>A0A0E4BPP5</accession>
<dbReference type="AlphaFoldDB" id="A0A0E4BPP5"/>
<dbReference type="Proteomes" id="UP000063308">
    <property type="component" value="Chromosome"/>
</dbReference>
<proteinExistence type="predicted"/>